<dbReference type="Proteomes" id="UP000054383">
    <property type="component" value="Unassembled WGS sequence"/>
</dbReference>
<feature type="compositionally biased region" description="Basic and acidic residues" evidence="8">
    <location>
        <begin position="22"/>
        <end position="36"/>
    </location>
</feature>
<feature type="transmembrane region" description="Helical" evidence="9">
    <location>
        <begin position="389"/>
        <end position="410"/>
    </location>
</feature>
<feature type="transmembrane region" description="Helical" evidence="9">
    <location>
        <begin position="444"/>
        <end position="464"/>
    </location>
</feature>
<feature type="transmembrane region" description="Helical" evidence="9">
    <location>
        <begin position="485"/>
        <end position="505"/>
    </location>
</feature>
<evidence type="ECO:0000256" key="9">
    <source>
        <dbReference type="SAM" id="Phobius"/>
    </source>
</evidence>
<dbReference type="GO" id="GO:0005886">
    <property type="term" value="C:plasma membrane"/>
    <property type="evidence" value="ECO:0007669"/>
    <property type="project" value="TreeGrafter"/>
</dbReference>
<evidence type="ECO:0000256" key="5">
    <source>
        <dbReference type="ARBA" id="ARBA00022989"/>
    </source>
</evidence>
<feature type="region of interest" description="Disordered" evidence="8">
    <location>
        <begin position="1"/>
        <end position="36"/>
    </location>
</feature>
<sequence length="593" mass="65566">MATQNADGGSDEPVSIWTKHGNQHEHENSDFGGLEERHEEQLLEDPNAVTQGAQPGIQKAEATALVWTKTALYATYVWIWLCFFVLSMQSSISANLIYYAYANFASAPQISQAYVISTIVGGVIQLPIAKILNLWGRAEGLLIVLVMNLLGLIVISACNGPNGFAAGYTLYQIGYSQLNFILTVFVADASGLRNRAFVYTFIGMPTVCTAFTGSLVAQAFITHSTWRWAYGCFTIITFVFIVPVAVVFKFYQRKAEKLNLLVKDSSGRTIRQSIVHYIHEFDIVGGFILMAAFVLFLLPFSLETYGFSGYSSPTFIAMITIGILLFPVFALWECYFARTGFIRWELLKKRTVIGACILSALIFFNYNTWDQYFYYYVQVVYNLDVTKTGYMTQIYGVGSTIWAVLFGVWIRHTKHFKKVCLFFGAPLMLLGAGLMIHFRGSQSHIGYLIMSQIFIAFGGGTLVIGDEMAVMAAADRDGIPMMLALISLSSSVGGSIGYAVASAIYSNTFPHALLRALPDSAKPQFETIYAGGPAVQLSYPPGSEIRNAIDYAWAYSQKYECITAAALVVLAFPAIAIWKDYDVDKTQVKGTVI</sequence>
<gene>
    <name evidence="10" type="ORF">PISL3812_07141</name>
</gene>
<protein>
    <submittedName>
        <fullName evidence="10">Siderophore iron transporter mirB</fullName>
    </submittedName>
</protein>
<feature type="transmembrane region" description="Helical" evidence="9">
    <location>
        <begin position="562"/>
        <end position="578"/>
    </location>
</feature>
<keyword evidence="6 9" id="KW-0472">Membrane</keyword>
<dbReference type="OMA" id="KYECITA"/>
<dbReference type="AlphaFoldDB" id="A0A0U1M4Z3"/>
<comment type="similarity">
    <text evidence="2">Belongs to the major facilitator superfamily.</text>
</comment>
<evidence type="ECO:0000256" key="4">
    <source>
        <dbReference type="ARBA" id="ARBA00022692"/>
    </source>
</evidence>
<evidence type="ECO:0000256" key="7">
    <source>
        <dbReference type="ARBA" id="ARBA00023180"/>
    </source>
</evidence>
<dbReference type="InterPro" id="IPR011701">
    <property type="entry name" value="MFS"/>
</dbReference>
<feature type="transmembrane region" description="Helical" evidence="9">
    <location>
        <begin position="281"/>
        <end position="302"/>
    </location>
</feature>
<feature type="transmembrane region" description="Helical" evidence="9">
    <location>
        <begin position="196"/>
        <end position="221"/>
    </location>
</feature>
<feature type="transmembrane region" description="Helical" evidence="9">
    <location>
        <begin position="140"/>
        <end position="157"/>
    </location>
</feature>
<evidence type="ECO:0000256" key="8">
    <source>
        <dbReference type="SAM" id="MobiDB-lite"/>
    </source>
</evidence>
<dbReference type="PANTHER" id="PTHR23501:SF107">
    <property type="entry name" value="TRANSPORTER, PUTATIVE (AFU_ORTHOLOGUE AFUA_7G04730)-RELATED"/>
    <property type="match status" value="1"/>
</dbReference>
<accession>A0A0U1M4Z3</accession>
<feature type="transmembrane region" description="Helical" evidence="9">
    <location>
        <begin position="113"/>
        <end position="133"/>
    </location>
</feature>
<proteinExistence type="inferred from homology"/>
<dbReference type="PANTHER" id="PTHR23501">
    <property type="entry name" value="MAJOR FACILITATOR SUPERFAMILY"/>
    <property type="match status" value="1"/>
</dbReference>
<organism evidence="10 11">
    <name type="scientific">Talaromyces islandicus</name>
    <name type="common">Penicillium islandicum</name>
    <dbReference type="NCBI Taxonomy" id="28573"/>
    <lineage>
        <taxon>Eukaryota</taxon>
        <taxon>Fungi</taxon>
        <taxon>Dikarya</taxon>
        <taxon>Ascomycota</taxon>
        <taxon>Pezizomycotina</taxon>
        <taxon>Eurotiomycetes</taxon>
        <taxon>Eurotiomycetidae</taxon>
        <taxon>Eurotiales</taxon>
        <taxon>Trichocomaceae</taxon>
        <taxon>Talaromyces</taxon>
        <taxon>Talaromyces sect. Islandici</taxon>
    </lineage>
</organism>
<feature type="transmembrane region" description="Helical" evidence="9">
    <location>
        <begin position="314"/>
        <end position="332"/>
    </location>
</feature>
<keyword evidence="4 9" id="KW-0812">Transmembrane</keyword>
<comment type="subcellular location">
    <subcellularLocation>
        <location evidence="1">Membrane</location>
        <topology evidence="1">Multi-pass membrane protein</topology>
    </subcellularLocation>
</comment>
<dbReference type="OrthoDB" id="4078873at2759"/>
<reference evidence="10 11" key="1">
    <citation type="submission" date="2015-04" db="EMBL/GenBank/DDBJ databases">
        <authorList>
            <person name="Syromyatnikov M.Y."/>
            <person name="Popov V.N."/>
        </authorList>
    </citation>
    <scope>NUCLEOTIDE SEQUENCE [LARGE SCALE GENOMIC DNA]</scope>
    <source>
        <strain evidence="10">WF-38-12</strain>
    </source>
</reference>
<feature type="transmembrane region" description="Helical" evidence="9">
    <location>
        <begin position="227"/>
        <end position="251"/>
    </location>
</feature>
<dbReference type="EMBL" id="CVMT01000007">
    <property type="protein sequence ID" value="CRG90100.1"/>
    <property type="molecule type" value="Genomic_DNA"/>
</dbReference>
<evidence type="ECO:0000313" key="11">
    <source>
        <dbReference type="Proteomes" id="UP000054383"/>
    </source>
</evidence>
<evidence type="ECO:0000256" key="2">
    <source>
        <dbReference type="ARBA" id="ARBA00008335"/>
    </source>
</evidence>
<dbReference type="FunFam" id="1.20.1250.20:FF:000335">
    <property type="entry name" value="Siderochrome iron transporter 2"/>
    <property type="match status" value="1"/>
</dbReference>
<feature type="transmembrane region" description="Helical" evidence="9">
    <location>
        <begin position="352"/>
        <end position="369"/>
    </location>
</feature>
<evidence type="ECO:0000256" key="3">
    <source>
        <dbReference type="ARBA" id="ARBA00022448"/>
    </source>
</evidence>
<dbReference type="InterPro" id="IPR036259">
    <property type="entry name" value="MFS_trans_sf"/>
</dbReference>
<dbReference type="SUPFAM" id="SSF103473">
    <property type="entry name" value="MFS general substrate transporter"/>
    <property type="match status" value="1"/>
</dbReference>
<dbReference type="GO" id="GO:0022857">
    <property type="term" value="F:transmembrane transporter activity"/>
    <property type="evidence" value="ECO:0007669"/>
    <property type="project" value="InterPro"/>
</dbReference>
<dbReference type="FunFam" id="1.20.1250.20:FF:000284">
    <property type="entry name" value="Siderophore iron transporter mirB"/>
    <property type="match status" value="1"/>
</dbReference>
<feature type="transmembrane region" description="Helical" evidence="9">
    <location>
        <begin position="77"/>
        <end position="101"/>
    </location>
</feature>
<feature type="transmembrane region" description="Helical" evidence="9">
    <location>
        <begin position="169"/>
        <end position="189"/>
    </location>
</feature>
<keyword evidence="7" id="KW-0325">Glycoprotein</keyword>
<evidence type="ECO:0000256" key="1">
    <source>
        <dbReference type="ARBA" id="ARBA00004141"/>
    </source>
</evidence>
<keyword evidence="3" id="KW-0813">Transport</keyword>
<keyword evidence="11" id="KW-1185">Reference proteome</keyword>
<name>A0A0U1M4Z3_TALIS</name>
<feature type="transmembrane region" description="Helical" evidence="9">
    <location>
        <begin position="419"/>
        <end position="438"/>
    </location>
</feature>
<dbReference type="Pfam" id="PF07690">
    <property type="entry name" value="MFS_1"/>
    <property type="match status" value="1"/>
</dbReference>
<evidence type="ECO:0000313" key="10">
    <source>
        <dbReference type="EMBL" id="CRG90100.1"/>
    </source>
</evidence>
<keyword evidence="5 9" id="KW-1133">Transmembrane helix</keyword>
<evidence type="ECO:0000256" key="6">
    <source>
        <dbReference type="ARBA" id="ARBA00023136"/>
    </source>
</evidence>
<dbReference type="Gene3D" id="1.20.1250.20">
    <property type="entry name" value="MFS general substrate transporter like domains"/>
    <property type="match status" value="2"/>
</dbReference>